<evidence type="ECO:0000259" key="2">
    <source>
        <dbReference type="Pfam" id="PF20209"/>
    </source>
</evidence>
<comment type="caution">
    <text evidence="4">The sequence shown here is derived from an EMBL/GenBank/DDBJ whole genome shotgun (WGS) entry which is preliminary data.</text>
</comment>
<dbReference type="InterPro" id="IPR048998">
    <property type="entry name" value="STPR"/>
</dbReference>
<reference evidence="4" key="1">
    <citation type="submission" date="2021-02" db="EMBL/GenBank/DDBJ databases">
        <authorList>
            <person name="Nowell W R."/>
        </authorList>
    </citation>
    <scope>NUCLEOTIDE SEQUENCE</scope>
</reference>
<feature type="domain" description="STPR" evidence="3">
    <location>
        <begin position="7"/>
        <end position="67"/>
    </location>
</feature>
<feature type="domain" description="DUF6570" evidence="2">
    <location>
        <begin position="244"/>
        <end position="344"/>
    </location>
</feature>
<dbReference type="AlphaFoldDB" id="A0A820CBP1"/>
<organism evidence="4 5">
    <name type="scientific">Rotaria magnacalcarata</name>
    <dbReference type="NCBI Taxonomy" id="392030"/>
    <lineage>
        <taxon>Eukaryota</taxon>
        <taxon>Metazoa</taxon>
        <taxon>Spiralia</taxon>
        <taxon>Gnathifera</taxon>
        <taxon>Rotifera</taxon>
        <taxon>Eurotatoria</taxon>
        <taxon>Bdelloidea</taxon>
        <taxon>Philodinida</taxon>
        <taxon>Philodinidae</taxon>
        <taxon>Rotaria</taxon>
    </lineage>
</organism>
<evidence type="ECO:0000313" key="4">
    <source>
        <dbReference type="EMBL" id="CAF4213351.1"/>
    </source>
</evidence>
<keyword evidence="5" id="KW-1185">Reference proteome</keyword>
<accession>A0A820CBP1</accession>
<gene>
    <name evidence="4" type="ORF">OVN521_LOCUS27029</name>
</gene>
<feature type="region of interest" description="Disordered" evidence="1">
    <location>
        <begin position="1"/>
        <end position="83"/>
    </location>
</feature>
<sequence>MNETNDQRQKRLEKQKKQSQSRRAIETEEQRRDRLEKDRERTRFSRMNETDEQRQIRLEQQRERSEAIRAKKKLKNHASNSNTVQQRNIDIQMNETEEQASCDGDSMGGLTQNGNATKKKKCSISPPWPEAISRGLKETRLQQFLQQMSMSALAETTCSVCNVRTAVNKSKKIPVSKILNAHLLEVSDELKDLIISTQSSTAQNSSGINIQTAEHDQSSSTLNSPYFYCKNRIILYANGLSQQNRFSPANNMWLGDVPAELQGLTIPEEKLISLYRHNSCVIKLHSPFHSTTTAQSALKGNCITFLQNIPNIVNSLPLRLDDLCETLKVIFVGARPPERIQLKKF</sequence>
<proteinExistence type="predicted"/>
<evidence type="ECO:0000313" key="5">
    <source>
        <dbReference type="Proteomes" id="UP000663866"/>
    </source>
</evidence>
<feature type="compositionally biased region" description="Basic and acidic residues" evidence="1">
    <location>
        <begin position="1"/>
        <end position="16"/>
    </location>
</feature>
<dbReference type="Pfam" id="PF20209">
    <property type="entry name" value="DUF6570"/>
    <property type="match status" value="1"/>
</dbReference>
<protein>
    <submittedName>
        <fullName evidence="4">Uncharacterized protein</fullName>
    </submittedName>
</protein>
<dbReference type="Pfam" id="PF21107">
    <property type="entry name" value="STPRs"/>
    <property type="match status" value="1"/>
</dbReference>
<name>A0A820CBP1_9BILA</name>
<dbReference type="InterPro" id="IPR046700">
    <property type="entry name" value="DUF6570"/>
</dbReference>
<evidence type="ECO:0000259" key="3">
    <source>
        <dbReference type="Pfam" id="PF21107"/>
    </source>
</evidence>
<evidence type="ECO:0000256" key="1">
    <source>
        <dbReference type="SAM" id="MobiDB-lite"/>
    </source>
</evidence>
<dbReference type="EMBL" id="CAJOBG010007317">
    <property type="protein sequence ID" value="CAF4213351.1"/>
    <property type="molecule type" value="Genomic_DNA"/>
</dbReference>
<dbReference type="Proteomes" id="UP000663866">
    <property type="component" value="Unassembled WGS sequence"/>
</dbReference>
<feature type="compositionally biased region" description="Basic and acidic residues" evidence="1">
    <location>
        <begin position="23"/>
        <end position="69"/>
    </location>
</feature>